<dbReference type="RefSeq" id="WP_163208075.1">
    <property type="nucleotide sequence ID" value="NZ_JAAGWG010000044.1"/>
</dbReference>
<proteinExistence type="predicted"/>
<dbReference type="Proteomes" id="UP000479241">
    <property type="component" value="Unassembled WGS sequence"/>
</dbReference>
<dbReference type="InterPro" id="IPR025361">
    <property type="entry name" value="DUF4265"/>
</dbReference>
<accession>A0A6L9W7P6</accession>
<name>A0A6L9W7P6_9ACTN</name>
<dbReference type="Pfam" id="PF14085">
    <property type="entry name" value="DUF4265"/>
    <property type="match status" value="1"/>
</dbReference>
<evidence type="ECO:0000313" key="1">
    <source>
        <dbReference type="EMBL" id="NEK87839.1"/>
    </source>
</evidence>
<dbReference type="EMBL" id="JAAGWG010000044">
    <property type="protein sequence ID" value="NEK87839.1"/>
    <property type="molecule type" value="Genomic_DNA"/>
</dbReference>
<evidence type="ECO:0000313" key="2">
    <source>
        <dbReference type="Proteomes" id="UP000479241"/>
    </source>
</evidence>
<dbReference type="AlphaFoldDB" id="A0A6L9W7P6"/>
<reference evidence="1 2" key="1">
    <citation type="submission" date="2019-12" db="EMBL/GenBank/DDBJ databases">
        <title>the WGS of Blastococcus saxobsidens 67B17.</title>
        <authorList>
            <person name="Jiang Z."/>
        </authorList>
    </citation>
    <scope>NUCLEOTIDE SEQUENCE [LARGE SCALE GENOMIC DNA]</scope>
    <source>
        <strain evidence="1 2">67B17</strain>
    </source>
</reference>
<organism evidence="1 2">
    <name type="scientific">Blastococcus saxobsidens</name>
    <dbReference type="NCBI Taxonomy" id="138336"/>
    <lineage>
        <taxon>Bacteria</taxon>
        <taxon>Bacillati</taxon>
        <taxon>Actinomycetota</taxon>
        <taxon>Actinomycetes</taxon>
        <taxon>Geodermatophilales</taxon>
        <taxon>Geodermatophilaceae</taxon>
        <taxon>Blastococcus</taxon>
    </lineage>
</organism>
<protein>
    <submittedName>
        <fullName evidence="1">DUF4265 domain-containing protein</fullName>
    </submittedName>
</protein>
<comment type="caution">
    <text evidence="1">The sequence shown here is derived from an EMBL/GenBank/DDBJ whole genome shotgun (WGS) entry which is preliminary data.</text>
</comment>
<gene>
    <name evidence="1" type="ORF">GCU60_19035</name>
</gene>
<sequence length="174" mass="18978">MSSFLEHPGTVGRLRGRVVEEHPDVAAATQTVWVAVYPAGDGEVAWEGLRARPSGEGRAVLVAVPVFAYDLALGDEVEVVATAEGPLVVVRRLQDAGRATFRVWFPDWPDLERDDRAAELQRELGRFGCWFDVYSPSLVAVSAEPDAVQAVADHLAEQERAGRFIFEPGRPSAP</sequence>